<dbReference type="AlphaFoldDB" id="A0A0G4ILY6"/>
<feature type="region of interest" description="Disordered" evidence="1">
    <location>
        <begin position="1"/>
        <end position="46"/>
    </location>
</feature>
<protein>
    <submittedName>
        <fullName evidence="2">Uncharacterized protein</fullName>
    </submittedName>
</protein>
<accession>A0A0G4ILY6</accession>
<name>A0A0G4ILY6_PLABS</name>
<evidence type="ECO:0000256" key="1">
    <source>
        <dbReference type="SAM" id="MobiDB-lite"/>
    </source>
</evidence>
<evidence type="ECO:0000313" key="3">
    <source>
        <dbReference type="Proteomes" id="UP000039324"/>
    </source>
</evidence>
<evidence type="ECO:0000313" key="2">
    <source>
        <dbReference type="EMBL" id="CEO96107.1"/>
    </source>
</evidence>
<feature type="compositionally biased region" description="Basic and acidic residues" evidence="1">
    <location>
        <begin position="1"/>
        <end position="19"/>
    </location>
</feature>
<keyword evidence="3" id="KW-1185">Reference proteome</keyword>
<gene>
    <name evidence="2" type="ORF">PBRA_004797</name>
</gene>
<dbReference type="Proteomes" id="UP000039324">
    <property type="component" value="Unassembled WGS sequence"/>
</dbReference>
<sequence>MTDVGSKRDRRSDLGRDNDMSSNSGTVPDPIDYVDAEEGQPGAARVDLESIATLTRPKKRQANPSTWVRNQRRRKAFPEVTSCGCSRKCSERIEPGQIQSMRAAFGSMNWQQQQEYLCGHMTRTRSSKGKLRVLYNVEHTIGTINVCRKMFMIVFNIFDKRLVSIRKRFTDPNFSGQMKPSTRGMHGKQRKVDPIVLGKMQAFIEGVVHSE</sequence>
<dbReference type="EMBL" id="CDSF01000046">
    <property type="protein sequence ID" value="CEO96107.1"/>
    <property type="molecule type" value="Genomic_DNA"/>
</dbReference>
<reference evidence="2 3" key="1">
    <citation type="submission" date="2015-02" db="EMBL/GenBank/DDBJ databases">
        <authorList>
            <person name="Chooi Y.-H."/>
        </authorList>
    </citation>
    <scope>NUCLEOTIDE SEQUENCE [LARGE SCALE GENOMIC DNA]</scope>
    <source>
        <strain evidence="2">E3</strain>
    </source>
</reference>
<proteinExistence type="predicted"/>
<organism evidence="2 3">
    <name type="scientific">Plasmodiophora brassicae</name>
    <name type="common">Clubroot disease agent</name>
    <dbReference type="NCBI Taxonomy" id="37360"/>
    <lineage>
        <taxon>Eukaryota</taxon>
        <taxon>Sar</taxon>
        <taxon>Rhizaria</taxon>
        <taxon>Endomyxa</taxon>
        <taxon>Phytomyxea</taxon>
        <taxon>Plasmodiophorida</taxon>
        <taxon>Plasmodiophoridae</taxon>
        <taxon>Plasmodiophora</taxon>
    </lineage>
</organism>